<keyword evidence="5 9" id="KW-0812">Transmembrane</keyword>
<dbReference type="PANTHER" id="PTHR35011">
    <property type="entry name" value="2,3-DIKETO-L-GULONATE TRAP TRANSPORTER SMALL PERMEASE PROTEIN YIAM"/>
    <property type="match status" value="1"/>
</dbReference>
<sequence length="181" mass="20173">MIRVFLDRLYLFSGYLAGLFLIAIFVLMLLLSGGRPFGINIPAGDDFISWCMAATAFLGLAHTFKHGEMIRVGLLIDRLNDNVRHYVEIAALLIGVGFIGFFAWHAVIMTWQSWKFSDISQGVIAVPLWIPQLGYSGGLAVLFIAFVDELIHVLRGFAPRYELPKPQSAKEIVERAMQSGV</sequence>
<dbReference type="PANTHER" id="PTHR35011:SF10">
    <property type="entry name" value="TRAP TRANSPORTER SMALL PERMEASE PROTEIN"/>
    <property type="match status" value="1"/>
</dbReference>
<proteinExistence type="inferred from homology"/>
<dbReference type="EMBL" id="LLYA01000090">
    <property type="protein sequence ID" value="KRR28492.1"/>
    <property type="molecule type" value="Genomic_DNA"/>
</dbReference>
<keyword evidence="12" id="KW-1185">Reference proteome</keyword>
<comment type="function">
    <text evidence="9">Part of the tripartite ATP-independent periplasmic (TRAP) transport system.</text>
</comment>
<evidence type="ECO:0000256" key="5">
    <source>
        <dbReference type="ARBA" id="ARBA00022692"/>
    </source>
</evidence>
<keyword evidence="2 9" id="KW-0813">Transport</keyword>
<dbReference type="GO" id="GO:0015740">
    <property type="term" value="P:C4-dicarboxylate transport"/>
    <property type="evidence" value="ECO:0007669"/>
    <property type="project" value="TreeGrafter"/>
</dbReference>
<gene>
    <name evidence="11" type="ORF">CQ13_21110</name>
</gene>
<name>A0A0R3N8Z7_9BRAD</name>
<evidence type="ECO:0000313" key="12">
    <source>
        <dbReference type="Proteomes" id="UP000052023"/>
    </source>
</evidence>
<comment type="subunit">
    <text evidence="9">The complex comprises the extracytoplasmic solute receptor protein and the two transmembrane proteins.</text>
</comment>
<keyword evidence="6 9" id="KW-1133">Transmembrane helix</keyword>
<organism evidence="11 12">
    <name type="scientific">Bradyrhizobium retamae</name>
    <dbReference type="NCBI Taxonomy" id="1300035"/>
    <lineage>
        <taxon>Bacteria</taxon>
        <taxon>Pseudomonadati</taxon>
        <taxon>Pseudomonadota</taxon>
        <taxon>Alphaproteobacteria</taxon>
        <taxon>Hyphomicrobiales</taxon>
        <taxon>Nitrobacteraceae</taxon>
        <taxon>Bradyrhizobium</taxon>
    </lineage>
</organism>
<feature type="transmembrane region" description="Helical" evidence="9">
    <location>
        <begin position="128"/>
        <end position="147"/>
    </location>
</feature>
<protein>
    <recommendedName>
        <fullName evidence="9">TRAP transporter small permease protein</fullName>
    </recommendedName>
</protein>
<comment type="caution">
    <text evidence="11">The sequence shown here is derived from an EMBL/GenBank/DDBJ whole genome shotgun (WGS) entry which is preliminary data.</text>
</comment>
<evidence type="ECO:0000256" key="4">
    <source>
        <dbReference type="ARBA" id="ARBA00022519"/>
    </source>
</evidence>
<dbReference type="AlphaFoldDB" id="A0A0R3N8Z7"/>
<evidence type="ECO:0000259" key="10">
    <source>
        <dbReference type="Pfam" id="PF04290"/>
    </source>
</evidence>
<comment type="similarity">
    <text evidence="8 9">Belongs to the TRAP transporter small permease family.</text>
</comment>
<keyword evidence="4 9" id="KW-0997">Cell inner membrane</keyword>
<dbReference type="InterPro" id="IPR007387">
    <property type="entry name" value="TRAP_DctQ"/>
</dbReference>
<feature type="transmembrane region" description="Helical" evidence="9">
    <location>
        <begin position="9"/>
        <end position="31"/>
    </location>
</feature>
<evidence type="ECO:0000256" key="1">
    <source>
        <dbReference type="ARBA" id="ARBA00004429"/>
    </source>
</evidence>
<evidence type="ECO:0000256" key="7">
    <source>
        <dbReference type="ARBA" id="ARBA00023136"/>
    </source>
</evidence>
<feature type="transmembrane region" description="Helical" evidence="9">
    <location>
        <begin position="85"/>
        <end position="108"/>
    </location>
</feature>
<evidence type="ECO:0000256" key="2">
    <source>
        <dbReference type="ARBA" id="ARBA00022448"/>
    </source>
</evidence>
<feature type="domain" description="Tripartite ATP-independent periplasmic transporters DctQ component" evidence="10">
    <location>
        <begin position="34"/>
        <end position="155"/>
    </location>
</feature>
<comment type="subcellular location">
    <subcellularLocation>
        <location evidence="1 9">Cell inner membrane</location>
        <topology evidence="1 9">Multi-pass membrane protein</topology>
    </subcellularLocation>
</comment>
<dbReference type="RefSeq" id="WP_057842987.1">
    <property type="nucleotide sequence ID" value="NZ_LLYA01000090.1"/>
</dbReference>
<keyword evidence="3" id="KW-1003">Cell membrane</keyword>
<accession>A0A0R3N8Z7</accession>
<evidence type="ECO:0000256" key="8">
    <source>
        <dbReference type="ARBA" id="ARBA00038436"/>
    </source>
</evidence>
<dbReference type="OrthoDB" id="9797534at2"/>
<feature type="transmembrane region" description="Helical" evidence="9">
    <location>
        <begin position="47"/>
        <end position="64"/>
    </location>
</feature>
<dbReference type="GO" id="GO:0022857">
    <property type="term" value="F:transmembrane transporter activity"/>
    <property type="evidence" value="ECO:0007669"/>
    <property type="project" value="UniProtKB-UniRule"/>
</dbReference>
<dbReference type="InterPro" id="IPR055348">
    <property type="entry name" value="DctQ"/>
</dbReference>
<evidence type="ECO:0000313" key="11">
    <source>
        <dbReference type="EMBL" id="KRR28492.1"/>
    </source>
</evidence>
<reference evidence="11 12" key="1">
    <citation type="submission" date="2014-03" db="EMBL/GenBank/DDBJ databases">
        <title>Bradyrhizobium valentinum sp. nov., isolated from effective nodules of Lupinus mariae-josephae, a lupine endemic of basic-lime soils in Eastern Spain.</title>
        <authorList>
            <person name="Duran D."/>
            <person name="Rey L."/>
            <person name="Navarro A."/>
            <person name="Busquets A."/>
            <person name="Imperial J."/>
            <person name="Ruiz-Argueso T."/>
        </authorList>
    </citation>
    <scope>NUCLEOTIDE SEQUENCE [LARGE SCALE GENOMIC DNA]</scope>
    <source>
        <strain evidence="11 12">Ro19</strain>
    </source>
</reference>
<dbReference type="GO" id="GO:0005886">
    <property type="term" value="C:plasma membrane"/>
    <property type="evidence" value="ECO:0007669"/>
    <property type="project" value="UniProtKB-SubCell"/>
</dbReference>
<keyword evidence="7 9" id="KW-0472">Membrane</keyword>
<dbReference type="Pfam" id="PF04290">
    <property type="entry name" value="DctQ"/>
    <property type="match status" value="1"/>
</dbReference>
<dbReference type="Proteomes" id="UP000052023">
    <property type="component" value="Unassembled WGS sequence"/>
</dbReference>
<evidence type="ECO:0000256" key="3">
    <source>
        <dbReference type="ARBA" id="ARBA00022475"/>
    </source>
</evidence>
<evidence type="ECO:0000256" key="9">
    <source>
        <dbReference type="RuleBase" id="RU369079"/>
    </source>
</evidence>
<evidence type="ECO:0000256" key="6">
    <source>
        <dbReference type="ARBA" id="ARBA00022989"/>
    </source>
</evidence>